<protein>
    <submittedName>
        <fullName evidence="1">Thymidine kinase 2, mitochondrial</fullName>
    </submittedName>
</protein>
<dbReference type="Ensembl" id="ENSMUST00000212854.2">
    <property type="protein sequence ID" value="ENSMUSP00000148375.2"/>
    <property type="gene ID" value="ENSMUSG00000035824.8"/>
</dbReference>
<evidence type="ECO:0000313" key="3">
    <source>
        <dbReference type="Proteomes" id="UP000000589"/>
    </source>
</evidence>
<evidence type="ECO:0000313" key="1">
    <source>
        <dbReference type="Ensembl" id="ENSMUSP00000148375.2"/>
    </source>
</evidence>
<reference evidence="1 3" key="2">
    <citation type="journal article" date="2011" name="PLoS Biol.">
        <title>Modernizing reference genome assemblies.</title>
        <authorList>
            <person name="Church D.M."/>
            <person name="Schneider V.A."/>
            <person name="Graves T."/>
            <person name="Auger K."/>
            <person name="Cunningham F."/>
            <person name="Bouk N."/>
            <person name="Chen H.C."/>
            <person name="Agarwala R."/>
            <person name="McLaren W.M."/>
            <person name="Ritchie G.R."/>
            <person name="Albracht D."/>
            <person name="Kremitzki M."/>
            <person name="Rock S."/>
            <person name="Kotkiewicz H."/>
            <person name="Kremitzki C."/>
            <person name="Wollam A."/>
            <person name="Trani L."/>
            <person name="Fulton L."/>
            <person name="Fulton R."/>
            <person name="Matthews L."/>
            <person name="Whitehead S."/>
            <person name="Chow W."/>
            <person name="Torrance J."/>
            <person name="Dunn M."/>
            <person name="Harden G."/>
            <person name="Threadgold G."/>
            <person name="Wood J."/>
            <person name="Collins J."/>
            <person name="Heath P."/>
            <person name="Griffiths G."/>
            <person name="Pelan S."/>
            <person name="Grafham D."/>
            <person name="Eichler E.E."/>
            <person name="Weinstock G."/>
            <person name="Mardis E.R."/>
            <person name="Wilson R.K."/>
            <person name="Howe K."/>
            <person name="Flicek P."/>
            <person name="Hubbard T."/>
        </authorList>
    </citation>
    <scope>NUCLEOTIDE SEQUENCE [LARGE SCALE GENOMIC DNA]</scope>
    <source>
        <strain evidence="1 3">C57BL/6J</strain>
    </source>
</reference>
<reference evidence="1 3" key="1">
    <citation type="journal article" date="2009" name="PLoS Biol.">
        <title>Lineage-specific biology revealed by a finished genome assembly of the mouse.</title>
        <authorList>
            <consortium name="Mouse Genome Sequencing Consortium"/>
            <person name="Church D.M."/>
            <person name="Goodstadt L."/>
            <person name="Hillier L.W."/>
            <person name="Zody M.C."/>
            <person name="Goldstein S."/>
            <person name="She X."/>
            <person name="Bult C.J."/>
            <person name="Agarwala R."/>
            <person name="Cherry J.L."/>
            <person name="DiCuccio M."/>
            <person name="Hlavina W."/>
            <person name="Kapustin Y."/>
            <person name="Meric P."/>
            <person name="Maglott D."/>
            <person name="Birtle Z."/>
            <person name="Marques A.C."/>
            <person name="Graves T."/>
            <person name="Zhou S."/>
            <person name="Teague B."/>
            <person name="Potamousis K."/>
            <person name="Churas C."/>
            <person name="Place M."/>
            <person name="Herschleb J."/>
            <person name="Runnheim R."/>
            <person name="Forrest D."/>
            <person name="Amos-Landgraf J."/>
            <person name="Schwartz D.C."/>
            <person name="Cheng Z."/>
            <person name="Lindblad-Toh K."/>
            <person name="Eichler E.E."/>
            <person name="Ponting C.P."/>
        </authorList>
    </citation>
    <scope>NUCLEOTIDE SEQUENCE [LARGE SCALE GENOMIC DNA]</scope>
    <source>
        <strain evidence="1 3">C57BL/6J</strain>
    </source>
</reference>
<dbReference type="AlphaFoldDB" id="A0A1D5RLH9"/>
<keyword evidence="3" id="KW-1185">Reference proteome</keyword>
<reference evidence="1" key="3">
    <citation type="submission" date="2025-08" db="UniProtKB">
        <authorList>
            <consortium name="Ensembl"/>
        </authorList>
    </citation>
    <scope>IDENTIFICATION</scope>
    <source>
        <strain evidence="1">C57BL/6J</strain>
    </source>
</reference>
<reference evidence="1" key="4">
    <citation type="submission" date="2025-09" db="UniProtKB">
        <authorList>
            <consortium name="Ensembl"/>
        </authorList>
    </citation>
    <scope>IDENTIFICATION</scope>
    <source>
        <strain evidence="1">C57BL/6J</strain>
    </source>
</reference>
<dbReference type="Antibodypedia" id="29252">
    <property type="antibodies" value="65 antibodies from 16 providers"/>
</dbReference>
<name>A0A1D5RLH9_MOUSE</name>
<dbReference type="Proteomes" id="UP000000589">
    <property type="component" value="Chromosome 8"/>
</dbReference>
<feature type="non-terminal residue" evidence="1">
    <location>
        <position position="1"/>
    </location>
</feature>
<sequence length="64" mass="6447">CCCGRCVVGLPGPCVAWARGAPGAPGASIRAPGRCGHLAAPGLRVTSAFVPPRRGHTEPRPLTC</sequence>
<evidence type="ECO:0000313" key="2">
    <source>
        <dbReference type="MGI" id="MGI:1913266"/>
    </source>
</evidence>
<gene>
    <name evidence="1 2" type="primary">Tk2</name>
</gene>
<dbReference type="GeneTree" id="ENSGT00940000158005"/>
<proteinExistence type="predicted"/>
<organism evidence="1 3">
    <name type="scientific">Mus musculus</name>
    <name type="common">Mouse</name>
    <dbReference type="NCBI Taxonomy" id="10090"/>
    <lineage>
        <taxon>Eukaryota</taxon>
        <taxon>Metazoa</taxon>
        <taxon>Chordata</taxon>
        <taxon>Craniata</taxon>
        <taxon>Vertebrata</taxon>
        <taxon>Euteleostomi</taxon>
        <taxon>Mammalia</taxon>
        <taxon>Eutheria</taxon>
        <taxon>Euarchontoglires</taxon>
        <taxon>Glires</taxon>
        <taxon>Rodentia</taxon>
        <taxon>Myomorpha</taxon>
        <taxon>Muroidea</taxon>
        <taxon>Muridae</taxon>
        <taxon>Murinae</taxon>
        <taxon>Mus</taxon>
        <taxon>Mus</taxon>
    </lineage>
</organism>
<dbReference type="MGI" id="MGI:1913266">
    <property type="gene designation" value="Tk2"/>
</dbReference>
<dbReference type="ExpressionAtlas" id="A0A1D5RLH9">
    <property type="expression patterns" value="baseline and differential"/>
</dbReference>
<dbReference type="VEuPathDB" id="HostDB:ENSMUSG00000035824"/>
<dbReference type="Bgee" id="ENSMUSG00000035824">
    <property type="expression patterns" value="Expressed in granulocyte and 257 other cell types or tissues"/>
</dbReference>
<dbReference type="AGR" id="MGI:1913266"/>
<accession>A0A1D5RLH9</accession>